<dbReference type="InterPro" id="IPR004045">
    <property type="entry name" value="Glutathione_S-Trfase_N"/>
</dbReference>
<reference evidence="3 4" key="1">
    <citation type="submission" date="2019-02" db="EMBL/GenBank/DDBJ databases">
        <title>Genomic Encyclopedia of Type Strains, Phase IV (KMG-IV): sequencing the most valuable type-strain genomes for metagenomic binning, comparative biology and taxonomic classification.</title>
        <authorList>
            <person name="Goeker M."/>
        </authorList>
    </citation>
    <scope>NUCLEOTIDE SEQUENCE [LARGE SCALE GENOMIC DNA]</scope>
    <source>
        <strain evidence="3 4">DSM 105135</strain>
    </source>
</reference>
<evidence type="ECO:0000313" key="3">
    <source>
        <dbReference type="EMBL" id="RZU44964.1"/>
    </source>
</evidence>
<dbReference type="SFLD" id="SFLDS00019">
    <property type="entry name" value="Glutathione_Transferase_(cytos"/>
    <property type="match status" value="1"/>
</dbReference>
<dbReference type="RefSeq" id="WP_207224623.1">
    <property type="nucleotide sequence ID" value="NZ_SHKX01000012.1"/>
</dbReference>
<keyword evidence="3" id="KW-0808">Transferase</keyword>
<proteinExistence type="predicted"/>
<sequence>MKNHLLNIASSVVTSTLRGWHGSAGSKQVAQPPQLPQLFDREDDPECRLVREALTELNLDVMIYPCPLSGSRFTRKLTELSGDKRLPFLIDPNTGEQHSGAQNINDYLFRQYRQKAAPRYLQAGDLNLLTSKLASASRGRRILAQPSVNPEQPLTLYSFESSPYSRPVREKLCELELPYILVNLGKQQLADVGPAKQRLHLGEYKPLPNTKRSRMLAEKGWVQVPFLMDPNHGVEMFESKDILAYLERTYEFPG</sequence>
<feature type="domain" description="GST N-terminal" evidence="2">
    <location>
        <begin position="152"/>
        <end position="254"/>
    </location>
</feature>
<dbReference type="SUPFAM" id="SSF52833">
    <property type="entry name" value="Thioredoxin-like"/>
    <property type="match status" value="2"/>
</dbReference>
<dbReference type="PANTHER" id="PTHR45288:SF2">
    <property type="entry name" value="THIOREDOXIN FAMILY PROTEIN"/>
    <property type="match status" value="1"/>
</dbReference>
<dbReference type="PROSITE" id="PS50404">
    <property type="entry name" value="GST_NTER"/>
    <property type="match status" value="1"/>
</dbReference>
<protein>
    <submittedName>
        <fullName evidence="3">Glutathione S-transferase-like protein</fullName>
    </submittedName>
</protein>
<dbReference type="InterPro" id="IPR040079">
    <property type="entry name" value="Glutathione_S-Trfase"/>
</dbReference>
<organism evidence="3 4">
    <name type="scientific">Fluviicoccus keumensis</name>
    <dbReference type="NCBI Taxonomy" id="1435465"/>
    <lineage>
        <taxon>Bacteria</taxon>
        <taxon>Pseudomonadati</taxon>
        <taxon>Pseudomonadota</taxon>
        <taxon>Gammaproteobacteria</taxon>
        <taxon>Moraxellales</taxon>
        <taxon>Moraxellaceae</taxon>
        <taxon>Fluviicoccus</taxon>
    </lineage>
</organism>
<dbReference type="EMBL" id="SHKX01000012">
    <property type="protein sequence ID" value="RZU44964.1"/>
    <property type="molecule type" value="Genomic_DNA"/>
</dbReference>
<dbReference type="SFLD" id="SFLDG01181">
    <property type="entry name" value="SUF2"/>
    <property type="match status" value="1"/>
</dbReference>
<dbReference type="GO" id="GO:0016740">
    <property type="term" value="F:transferase activity"/>
    <property type="evidence" value="ECO:0007669"/>
    <property type="project" value="UniProtKB-KW"/>
</dbReference>
<dbReference type="Pfam" id="PF13417">
    <property type="entry name" value="GST_N_3"/>
    <property type="match status" value="2"/>
</dbReference>
<dbReference type="InterPro" id="IPR036249">
    <property type="entry name" value="Thioredoxin-like_sf"/>
</dbReference>
<evidence type="ECO:0000259" key="2">
    <source>
        <dbReference type="PROSITE" id="PS50404"/>
    </source>
</evidence>
<dbReference type="AlphaFoldDB" id="A0A4Q7Z4Q3"/>
<dbReference type="SFLD" id="SFLDG01202">
    <property type="entry name" value="SUF2.2"/>
    <property type="match status" value="1"/>
</dbReference>
<accession>A0A4Q7Z4Q3</accession>
<evidence type="ECO:0000256" key="1">
    <source>
        <dbReference type="SAM" id="MobiDB-lite"/>
    </source>
</evidence>
<gene>
    <name evidence="3" type="ORF">EV700_1768</name>
</gene>
<dbReference type="PANTHER" id="PTHR45288">
    <property type="entry name" value="THIOREDOXIN FAMILY PROTEIN"/>
    <property type="match status" value="1"/>
</dbReference>
<comment type="caution">
    <text evidence="3">The sequence shown here is derived from an EMBL/GenBank/DDBJ whole genome shotgun (WGS) entry which is preliminary data.</text>
</comment>
<keyword evidence="4" id="KW-1185">Reference proteome</keyword>
<dbReference type="Gene3D" id="3.40.30.10">
    <property type="entry name" value="Glutaredoxin"/>
    <property type="match status" value="2"/>
</dbReference>
<name>A0A4Q7Z4Q3_9GAMM</name>
<dbReference type="Proteomes" id="UP000292423">
    <property type="component" value="Unassembled WGS sequence"/>
</dbReference>
<feature type="region of interest" description="Disordered" evidence="1">
    <location>
        <begin position="22"/>
        <end position="41"/>
    </location>
</feature>
<evidence type="ECO:0000313" key="4">
    <source>
        <dbReference type="Proteomes" id="UP000292423"/>
    </source>
</evidence>